<dbReference type="AlphaFoldDB" id="A0A8J2SZ99"/>
<gene>
    <name evidence="6" type="ORF">PECAL_5P09230</name>
</gene>
<organism evidence="6 7">
    <name type="scientific">Pelagomonas calceolata</name>
    <dbReference type="NCBI Taxonomy" id="35677"/>
    <lineage>
        <taxon>Eukaryota</taxon>
        <taxon>Sar</taxon>
        <taxon>Stramenopiles</taxon>
        <taxon>Ochrophyta</taxon>
        <taxon>Pelagophyceae</taxon>
        <taxon>Pelagomonadales</taxon>
        <taxon>Pelagomonadaceae</taxon>
        <taxon>Pelagomonas</taxon>
    </lineage>
</organism>
<evidence type="ECO:0000256" key="4">
    <source>
        <dbReference type="SAM" id="MobiDB-lite"/>
    </source>
</evidence>
<dbReference type="Gene3D" id="2.30.30.1020">
    <property type="entry name" value="CCR4-NOT complex subunit 2/3/5, C-terminal domain"/>
    <property type="match status" value="1"/>
</dbReference>
<comment type="caution">
    <text evidence="6">The sequence shown here is derived from an EMBL/GenBank/DDBJ whole genome shotgun (WGS) entry which is preliminary data.</text>
</comment>
<dbReference type="InterPro" id="IPR038635">
    <property type="entry name" value="CCR4-NOT_su2/3/5_C_sf"/>
</dbReference>
<evidence type="ECO:0000256" key="1">
    <source>
        <dbReference type="ARBA" id="ARBA00007682"/>
    </source>
</evidence>
<dbReference type="InterPro" id="IPR007282">
    <property type="entry name" value="NOT2/3/5_C"/>
</dbReference>
<dbReference type="GO" id="GO:0030015">
    <property type="term" value="C:CCR4-NOT core complex"/>
    <property type="evidence" value="ECO:0007669"/>
    <property type="project" value="InterPro"/>
</dbReference>
<keyword evidence="7" id="KW-1185">Reference proteome</keyword>
<evidence type="ECO:0000256" key="3">
    <source>
        <dbReference type="ARBA" id="ARBA00023163"/>
    </source>
</evidence>
<reference evidence="6" key="1">
    <citation type="submission" date="2021-11" db="EMBL/GenBank/DDBJ databases">
        <authorList>
            <consortium name="Genoscope - CEA"/>
            <person name="William W."/>
        </authorList>
    </citation>
    <scope>NUCLEOTIDE SEQUENCE</scope>
</reference>
<dbReference type="Proteomes" id="UP000789595">
    <property type="component" value="Unassembled WGS sequence"/>
</dbReference>
<keyword evidence="2" id="KW-0805">Transcription regulation</keyword>
<evidence type="ECO:0000256" key="2">
    <source>
        <dbReference type="ARBA" id="ARBA00023015"/>
    </source>
</evidence>
<dbReference type="InterPro" id="IPR040168">
    <property type="entry name" value="Not2/3/5"/>
</dbReference>
<dbReference type="PANTHER" id="PTHR23326">
    <property type="entry name" value="CCR4 NOT-RELATED"/>
    <property type="match status" value="1"/>
</dbReference>
<comment type="similarity">
    <text evidence="1">Belongs to the CNOT2/3/5 family.</text>
</comment>
<proteinExistence type="inferred from homology"/>
<evidence type="ECO:0000259" key="5">
    <source>
        <dbReference type="Pfam" id="PF04153"/>
    </source>
</evidence>
<feature type="region of interest" description="Disordered" evidence="4">
    <location>
        <begin position="93"/>
        <end position="134"/>
    </location>
</feature>
<feature type="compositionally biased region" description="Polar residues" evidence="4">
    <location>
        <begin position="93"/>
        <end position="121"/>
    </location>
</feature>
<sequence>MSNARSRQLAYFKDNIQSQDDQDEFDASRYYYNRDDQVLTAPSSSAAGAVTSSPFTGGTAGNFSSHATHAIAGQNSMTPFAPSSDLLAMLSRGISTGSNEPSQTGQSLLDSSNTDTTNQPLVSGGHIAHIPPNRETRRVPFDMSDFPALAGHVSLPHCTSREPLEEDMPGVSSLPCNDNTMTIGKDPTPMDALTSAEIHQLTSEVLHSDNPPEKRLSTHPTSLNYGQDSNSNFAIQSEDFPALPGSQVVALRQDHEDGRIKTISAFSRARAPHSTVLEECSCPESLNQGALVTGLMAGNAIDVDLTKKARNYHTHEPSASRGAVSSSCSLSTAAFDRHASGLAALSPDSLNDRGHCDMRGHSNKPEPNRASRVVDVGLASRATRVRLTSTIKGNADAENQTKYGLLGLLDVIRMTNADLNTLALGSDLTTLGLNLNSSECLYSTFASPWAEAPITREPQFSLPLCYYMQPPPLKTQYLSQNKSHLSKFQLETLFYIFYAMPKDVLQAYAAQELYNREWQYHQDLKLWFKRSSSADGLNFSNNQYIFFDIKTWECRVFSNMHAAGNFSSGLLHEDSVRVKFMNSS</sequence>
<dbReference type="GO" id="GO:0006355">
    <property type="term" value="P:regulation of DNA-templated transcription"/>
    <property type="evidence" value="ECO:0007669"/>
    <property type="project" value="InterPro"/>
</dbReference>
<evidence type="ECO:0000313" key="7">
    <source>
        <dbReference type="Proteomes" id="UP000789595"/>
    </source>
</evidence>
<feature type="domain" description="NOT2/NOT3/NOT5 C-terminal" evidence="5">
    <location>
        <begin position="442"/>
        <end position="555"/>
    </location>
</feature>
<dbReference type="Pfam" id="PF04153">
    <property type="entry name" value="NOT2_3_5_C"/>
    <property type="match status" value="1"/>
</dbReference>
<name>A0A8J2SZ99_9STRA</name>
<evidence type="ECO:0000313" key="6">
    <source>
        <dbReference type="EMBL" id="CAH0376349.1"/>
    </source>
</evidence>
<dbReference type="OrthoDB" id="25391at2759"/>
<protein>
    <recommendedName>
        <fullName evidence="5">NOT2/NOT3/NOT5 C-terminal domain-containing protein</fullName>
    </recommendedName>
</protein>
<dbReference type="EMBL" id="CAKKNE010000005">
    <property type="protein sequence ID" value="CAH0376349.1"/>
    <property type="molecule type" value="Genomic_DNA"/>
</dbReference>
<keyword evidence="3" id="KW-0804">Transcription</keyword>
<accession>A0A8J2SZ99</accession>